<organism evidence="1 2">
    <name type="scientific">Pelobates cultripes</name>
    <name type="common">Western spadefoot toad</name>
    <dbReference type="NCBI Taxonomy" id="61616"/>
    <lineage>
        <taxon>Eukaryota</taxon>
        <taxon>Metazoa</taxon>
        <taxon>Chordata</taxon>
        <taxon>Craniata</taxon>
        <taxon>Vertebrata</taxon>
        <taxon>Euteleostomi</taxon>
        <taxon>Amphibia</taxon>
        <taxon>Batrachia</taxon>
        <taxon>Anura</taxon>
        <taxon>Pelobatoidea</taxon>
        <taxon>Pelobatidae</taxon>
        <taxon>Pelobates</taxon>
    </lineage>
</organism>
<dbReference type="GO" id="GO:0036297">
    <property type="term" value="P:interstrand cross-link repair"/>
    <property type="evidence" value="ECO:0007669"/>
    <property type="project" value="InterPro"/>
</dbReference>
<gene>
    <name evidence="1" type="ORF">PECUL_23A001511</name>
</gene>
<name>A0AAD1S3N3_PELCU</name>
<dbReference type="InterPro" id="IPR011047">
    <property type="entry name" value="Quinoprotein_ADH-like_sf"/>
</dbReference>
<dbReference type="SUPFAM" id="SSF50998">
    <property type="entry name" value="Quinoprotein alcohol dehydrogenase-like"/>
    <property type="match status" value="1"/>
</dbReference>
<evidence type="ECO:0000313" key="2">
    <source>
        <dbReference type="Proteomes" id="UP001295444"/>
    </source>
</evidence>
<dbReference type="GO" id="GO:0043240">
    <property type="term" value="C:Fanconi anaemia nuclear complex"/>
    <property type="evidence" value="ECO:0007669"/>
    <property type="project" value="InterPro"/>
</dbReference>
<sequence>MQPQEQCSPREILKASIRDNNTALALALTAGTMSSVRYLAALQRPAHGPASDQAQVIRWERAVYVSNGTRFVSLYDMKTRRVMAVHLFPAKVWHIELVLSTRQIYVLCAKNGIYFIDLDEEGRCLKEHDHPTSVGNVKILSVGMESCCLCDPSICAFTVAHGIVVTASKHPENWGIKLFHCSDKPASVTPFREMKFSIKPPPGAIKELKDSGVHPLLQCVTLWKENESSDNCSLKLQPSLFTAVLGLDCALLESPVILCGFPDGQVVCFPLNAAGLPRSGNSGTPLECVRVLYHLEQPVVFIGATRLELQSSESAHSSMSNGTLASDCLLFIGCGGLLVTLTQLNNTQGTTCEFREYRLQAPVSCALCCGSNVYYSTCSDLLSVTIPPLAKMDSTRTQHNPIMPSVSHSVTMVVAIALTSCSPDGDVELVAVSNRGKLLLCKLNRKQSKAQVGLLGSRSGKQIKALLSGIGTVSDRVSKLRSILDQKTRCLMALNQVSSLIRLILTASPAECPVHCQVKVSWTNIVGTNCFVAACKLKNNTDCVLEKGWTLCVSLWRDSCDNRTSYSFPLPKLLPGEYTELCFPLSIQSSRDFEFPINMACTLFYSFKDISTDNEPSVSPTDLFNIHKQGICVPLQDLSIDILQCLRLNPRAGHPFSPVTSPWDVVESFLKMSNRIKRNMGELSHITEDVGNPRVNVTVSLKVTVRVSAHLFSQVLQNRKSGESVCSSVLRWLFPDKLTSAENKEEVHAVTPSGRELFLRVREVSVGESSTAIPAIEVEIGSPHLDALACMHMAVISRFGTLVQRNKSNGCHTPDLKLRNIQQQFLVKESSLKEVQATRDRLCVLKGLNSAPILQKLLHIYRVLRDPGPLIF</sequence>
<dbReference type="Pfam" id="PF15146">
    <property type="entry name" value="FANCAA"/>
    <property type="match status" value="1"/>
</dbReference>
<reference evidence="1" key="1">
    <citation type="submission" date="2022-03" db="EMBL/GenBank/DDBJ databases">
        <authorList>
            <person name="Alioto T."/>
            <person name="Alioto T."/>
            <person name="Gomez Garrido J."/>
        </authorList>
    </citation>
    <scope>NUCLEOTIDE SEQUENCE</scope>
</reference>
<proteinExistence type="predicted"/>
<dbReference type="EMBL" id="OW240916">
    <property type="protein sequence ID" value="CAH2291558.1"/>
    <property type="molecule type" value="Genomic_DNA"/>
</dbReference>
<protein>
    <submittedName>
        <fullName evidence="1">Fanconi anemia core complex-associated 100 isoform X1</fullName>
    </submittedName>
</protein>
<accession>A0AAD1S3N3</accession>
<dbReference type="AlphaFoldDB" id="A0AAD1S3N3"/>
<dbReference type="PANTHER" id="PTHR14890:SF1">
    <property type="entry name" value="FANCONI ANEMIA CORE COMPLEX-ASSOCIATED PROTEIN 100"/>
    <property type="match status" value="1"/>
</dbReference>
<dbReference type="InterPro" id="IPR029251">
    <property type="entry name" value="Faap100"/>
</dbReference>
<keyword evidence="2" id="KW-1185">Reference proteome</keyword>
<evidence type="ECO:0000313" key="1">
    <source>
        <dbReference type="EMBL" id="CAH2291558.1"/>
    </source>
</evidence>
<dbReference type="GO" id="GO:0005654">
    <property type="term" value="C:nucleoplasm"/>
    <property type="evidence" value="ECO:0007669"/>
    <property type="project" value="TreeGrafter"/>
</dbReference>
<dbReference type="PANTHER" id="PTHR14890">
    <property type="entry name" value="FANCONI ANEMIA CORE COMPLEX-ASSOCIATED PROTEIN 100"/>
    <property type="match status" value="1"/>
</dbReference>
<dbReference type="Proteomes" id="UP001295444">
    <property type="component" value="Chromosome 05"/>
</dbReference>